<dbReference type="Pfam" id="PF00990">
    <property type="entry name" value="GGDEF"/>
    <property type="match status" value="1"/>
</dbReference>
<dbReference type="InterPro" id="IPR001789">
    <property type="entry name" value="Sig_transdc_resp-reg_receiver"/>
</dbReference>
<dbReference type="InterPro" id="IPR001633">
    <property type="entry name" value="EAL_dom"/>
</dbReference>
<feature type="coiled-coil region" evidence="2">
    <location>
        <begin position="123"/>
        <end position="154"/>
    </location>
</feature>
<dbReference type="SUPFAM" id="SSF52172">
    <property type="entry name" value="CheY-like"/>
    <property type="match status" value="1"/>
</dbReference>
<evidence type="ECO:0000256" key="2">
    <source>
        <dbReference type="SAM" id="Coils"/>
    </source>
</evidence>
<dbReference type="Gene3D" id="3.20.20.450">
    <property type="entry name" value="EAL domain"/>
    <property type="match status" value="1"/>
</dbReference>
<protein>
    <submittedName>
        <fullName evidence="8">Response regulator receiver modulated diguanylate cyclase/phosphodiesterase with PAS/PAC sensor(S)</fullName>
    </submittedName>
</protein>
<evidence type="ECO:0000256" key="1">
    <source>
        <dbReference type="PROSITE-ProRule" id="PRU00169"/>
    </source>
</evidence>
<dbReference type="NCBIfam" id="TIGR00254">
    <property type="entry name" value="GGDEF"/>
    <property type="match status" value="1"/>
</dbReference>
<dbReference type="SMART" id="SM00091">
    <property type="entry name" value="PAS"/>
    <property type="match status" value="1"/>
</dbReference>
<dbReference type="Proteomes" id="UP000054010">
    <property type="component" value="Unassembled WGS sequence"/>
</dbReference>
<dbReference type="InterPro" id="IPR001610">
    <property type="entry name" value="PAC"/>
</dbReference>
<keyword evidence="9" id="KW-1185">Reference proteome</keyword>
<dbReference type="CDD" id="cd00130">
    <property type="entry name" value="PAS"/>
    <property type="match status" value="1"/>
</dbReference>
<dbReference type="STRING" id="765420.OSCT_3057"/>
<keyword evidence="2" id="KW-0175">Coiled coil</keyword>
<dbReference type="SUPFAM" id="SSF55785">
    <property type="entry name" value="PYP-like sensor domain (PAS domain)"/>
    <property type="match status" value="1"/>
</dbReference>
<dbReference type="SMART" id="SM00086">
    <property type="entry name" value="PAC"/>
    <property type="match status" value="1"/>
</dbReference>
<feature type="modified residue" description="4-aspartylphosphate" evidence="1">
    <location>
        <position position="54"/>
    </location>
</feature>
<evidence type="ECO:0000259" key="6">
    <source>
        <dbReference type="PROSITE" id="PS50883"/>
    </source>
</evidence>
<dbReference type="InterPro" id="IPR000700">
    <property type="entry name" value="PAS-assoc_C"/>
</dbReference>
<keyword evidence="1" id="KW-0597">Phosphoprotein</keyword>
<proteinExistence type="predicted"/>
<dbReference type="Gene3D" id="3.40.50.2300">
    <property type="match status" value="1"/>
</dbReference>
<dbReference type="InterPro" id="IPR035919">
    <property type="entry name" value="EAL_sf"/>
</dbReference>
<dbReference type="SMART" id="SM00267">
    <property type="entry name" value="GGDEF"/>
    <property type="match status" value="1"/>
</dbReference>
<dbReference type="Pfam" id="PF00072">
    <property type="entry name" value="Response_reg"/>
    <property type="match status" value="1"/>
</dbReference>
<dbReference type="CDD" id="cd00156">
    <property type="entry name" value="REC"/>
    <property type="match status" value="1"/>
</dbReference>
<evidence type="ECO:0000313" key="9">
    <source>
        <dbReference type="Proteomes" id="UP000054010"/>
    </source>
</evidence>
<evidence type="ECO:0000259" key="7">
    <source>
        <dbReference type="PROSITE" id="PS50887"/>
    </source>
</evidence>
<reference evidence="8 9" key="1">
    <citation type="journal article" date="2011" name="J. Bacteriol.">
        <title>Draft genome sequence of the anoxygenic filamentous phototrophic bacterium Oscillochloris trichoides subsp. DG-6.</title>
        <authorList>
            <person name="Kuznetsov B.B."/>
            <person name="Ivanovsky R.N."/>
            <person name="Keppen O.I."/>
            <person name="Sukhacheva M.V."/>
            <person name="Bumazhkin B.K."/>
            <person name="Patutina E.O."/>
            <person name="Beletsky A.V."/>
            <person name="Mardanov A.V."/>
            <person name="Baslerov R.V."/>
            <person name="Panteleeva A.N."/>
            <person name="Kolganova T.V."/>
            <person name="Ravin N.V."/>
            <person name="Skryabin K.G."/>
        </authorList>
    </citation>
    <scope>NUCLEOTIDE SEQUENCE [LARGE SCALE GENOMIC DNA]</scope>
    <source>
        <strain evidence="8 9">DG-6</strain>
    </source>
</reference>
<dbReference type="SMART" id="SM00448">
    <property type="entry name" value="REC"/>
    <property type="match status" value="1"/>
</dbReference>
<dbReference type="CDD" id="cd01948">
    <property type="entry name" value="EAL"/>
    <property type="match status" value="1"/>
</dbReference>
<dbReference type="InterPro" id="IPR013655">
    <property type="entry name" value="PAS_fold_3"/>
</dbReference>
<feature type="domain" description="Response regulatory" evidence="3">
    <location>
        <begin position="5"/>
        <end position="121"/>
    </location>
</feature>
<gene>
    <name evidence="8" type="ORF">OSCT_3057</name>
</gene>
<dbReference type="OrthoDB" id="158981at2"/>
<dbReference type="PROSITE" id="PS50113">
    <property type="entry name" value="PAC"/>
    <property type="match status" value="1"/>
</dbReference>
<dbReference type="InterPro" id="IPR035965">
    <property type="entry name" value="PAS-like_dom_sf"/>
</dbReference>
<dbReference type="PANTHER" id="PTHR44757:SF2">
    <property type="entry name" value="BIOFILM ARCHITECTURE MAINTENANCE PROTEIN MBAA"/>
    <property type="match status" value="1"/>
</dbReference>
<dbReference type="InterPro" id="IPR000014">
    <property type="entry name" value="PAS"/>
</dbReference>
<accession>E1IIA6</accession>
<dbReference type="InterPro" id="IPR029787">
    <property type="entry name" value="Nucleotide_cyclase"/>
</dbReference>
<evidence type="ECO:0000313" key="8">
    <source>
        <dbReference type="EMBL" id="EFO79056.1"/>
    </source>
</evidence>
<dbReference type="Pfam" id="PF08447">
    <property type="entry name" value="PAS_3"/>
    <property type="match status" value="1"/>
</dbReference>
<dbReference type="HOGENOM" id="CLU_000445_70_50_0"/>
<dbReference type="Pfam" id="PF00563">
    <property type="entry name" value="EAL"/>
    <property type="match status" value="1"/>
</dbReference>
<feature type="domain" description="PAS" evidence="4">
    <location>
        <begin position="151"/>
        <end position="227"/>
    </location>
</feature>
<dbReference type="EMBL" id="ADVR01000131">
    <property type="protein sequence ID" value="EFO79056.1"/>
    <property type="molecule type" value="Genomic_DNA"/>
</dbReference>
<dbReference type="InterPro" id="IPR011006">
    <property type="entry name" value="CheY-like_superfamily"/>
</dbReference>
<dbReference type="Gene3D" id="3.30.70.270">
    <property type="match status" value="1"/>
</dbReference>
<evidence type="ECO:0000259" key="3">
    <source>
        <dbReference type="PROSITE" id="PS50110"/>
    </source>
</evidence>
<feature type="domain" description="GGDEF" evidence="7">
    <location>
        <begin position="312"/>
        <end position="445"/>
    </location>
</feature>
<dbReference type="PROSITE" id="PS50883">
    <property type="entry name" value="EAL"/>
    <property type="match status" value="1"/>
</dbReference>
<dbReference type="GO" id="GO:0000160">
    <property type="term" value="P:phosphorelay signal transduction system"/>
    <property type="evidence" value="ECO:0007669"/>
    <property type="project" value="InterPro"/>
</dbReference>
<evidence type="ECO:0000259" key="4">
    <source>
        <dbReference type="PROSITE" id="PS50112"/>
    </source>
</evidence>
<dbReference type="FunFam" id="3.30.70.270:FF:000001">
    <property type="entry name" value="Diguanylate cyclase domain protein"/>
    <property type="match status" value="1"/>
</dbReference>
<dbReference type="eggNOG" id="COG5001">
    <property type="taxonomic scope" value="Bacteria"/>
</dbReference>
<dbReference type="SUPFAM" id="SSF55073">
    <property type="entry name" value="Nucleotide cyclase"/>
    <property type="match status" value="1"/>
</dbReference>
<dbReference type="PROSITE" id="PS50112">
    <property type="entry name" value="PAS"/>
    <property type="match status" value="1"/>
</dbReference>
<dbReference type="NCBIfam" id="TIGR00229">
    <property type="entry name" value="sensory_box"/>
    <property type="match status" value="1"/>
</dbReference>
<dbReference type="CDD" id="cd01949">
    <property type="entry name" value="GGDEF"/>
    <property type="match status" value="1"/>
</dbReference>
<dbReference type="InterPro" id="IPR043128">
    <property type="entry name" value="Rev_trsase/Diguanyl_cyclase"/>
</dbReference>
<dbReference type="SUPFAM" id="SSF141868">
    <property type="entry name" value="EAL domain-like"/>
    <property type="match status" value="1"/>
</dbReference>
<sequence>MDFGRILVVDDHETIRNMISRQLMQQGHDVTCVANGKDALALLRIQNFDLVLLDMVMPEVDGAMVLRVIKHDPHLSDLPVVIISGDTNIEHVVTCIQMGAEDYLFKPFNPLLLQTKVSVSLAKKRLQDQERRQRAELERQIAERAVELERSEERYALAARGANDGLWDWDVPNNHLFLSTRWKSMLGYRDEDIGNNPQEWMHLIHPDDQELFKVRLAAHFRRLLDSFEHEYRIRNYDGSYRWVLCRGLAVWDENDQVLRIAGSQTDISLRRAAEQQLQHDALHDLLTGLPNRGLFLDRLERAITISRRHPERRFAVLFIDLDRFKTINDSLGHTAGDQLLIAVAQRILGCLRPSDTVARIGGDEFTILIEDIADFQMIQAIVERIHASIAEPIQLGGHRTISTASIGVTTSDLQYTSATEMIRDADTAMYHAKMGGKARHVIFTPAMHAQAMEKLQMESDLRGALGAGELRLHYQPIMSLEHGTVIGFEALIRWQHPQRGLLYPGAFLDIAEETGLIVPISWWVLRTSCLEASNWQREFPGDPPLSVNVNLSARLFAEPSIVDQIADVLAESGIPPSSLKLELIEHSLMTLSNQTSDVLRRIREMGVQLCIDDFGTGYSSLSYLHSFPVSTLKIDRSFINRMGPLGEQGEIVQTIIGLARTLNLDVVAEGIETEQQYQQLRDLQCGLGQGLLFAPGLDSEGVRALLSNAREADRSRP</sequence>
<feature type="domain" description="EAL" evidence="6">
    <location>
        <begin position="454"/>
        <end position="710"/>
    </location>
</feature>
<dbReference type="InterPro" id="IPR000160">
    <property type="entry name" value="GGDEF_dom"/>
</dbReference>
<name>E1IIA6_9CHLR</name>
<organism evidence="8 9">
    <name type="scientific">Oscillochloris trichoides DG-6</name>
    <dbReference type="NCBI Taxonomy" id="765420"/>
    <lineage>
        <taxon>Bacteria</taxon>
        <taxon>Bacillati</taxon>
        <taxon>Chloroflexota</taxon>
        <taxon>Chloroflexia</taxon>
        <taxon>Chloroflexales</taxon>
        <taxon>Chloroflexineae</taxon>
        <taxon>Oscillochloridaceae</taxon>
        <taxon>Oscillochloris</taxon>
    </lineage>
</organism>
<dbReference type="PROSITE" id="PS50887">
    <property type="entry name" value="GGDEF"/>
    <property type="match status" value="1"/>
</dbReference>
<dbReference type="InterPro" id="IPR052155">
    <property type="entry name" value="Biofilm_reg_signaling"/>
</dbReference>
<dbReference type="PROSITE" id="PS50110">
    <property type="entry name" value="RESPONSE_REGULATORY"/>
    <property type="match status" value="1"/>
</dbReference>
<dbReference type="SMART" id="SM00052">
    <property type="entry name" value="EAL"/>
    <property type="match status" value="1"/>
</dbReference>
<feature type="domain" description="PAC" evidence="5">
    <location>
        <begin position="227"/>
        <end position="279"/>
    </location>
</feature>
<evidence type="ECO:0000259" key="5">
    <source>
        <dbReference type="PROSITE" id="PS50113"/>
    </source>
</evidence>
<dbReference type="AlphaFoldDB" id="E1IIA6"/>
<dbReference type="Gene3D" id="3.30.450.20">
    <property type="entry name" value="PAS domain"/>
    <property type="match status" value="1"/>
</dbReference>
<dbReference type="PANTHER" id="PTHR44757">
    <property type="entry name" value="DIGUANYLATE CYCLASE DGCP"/>
    <property type="match status" value="1"/>
</dbReference>
<comment type="caution">
    <text evidence="8">The sequence shown here is derived from an EMBL/GenBank/DDBJ whole genome shotgun (WGS) entry which is preliminary data.</text>
</comment>